<feature type="region of interest" description="Disordered" evidence="1">
    <location>
        <begin position="589"/>
        <end position="629"/>
    </location>
</feature>
<feature type="compositionally biased region" description="Low complexity" evidence="1">
    <location>
        <begin position="406"/>
        <end position="424"/>
    </location>
</feature>
<dbReference type="AlphaFoldDB" id="A0A8H7XNE3"/>
<name>A0A8H7XNE3_PSICU</name>
<protein>
    <submittedName>
        <fullName evidence="3">Uncharacterized protein</fullName>
    </submittedName>
</protein>
<dbReference type="EMBL" id="JAFIQS010000013">
    <property type="protein sequence ID" value="KAG5164062.1"/>
    <property type="molecule type" value="Genomic_DNA"/>
</dbReference>
<gene>
    <name evidence="3" type="ORF">JR316_011259</name>
</gene>
<comment type="caution">
    <text evidence="3">The sequence shown here is derived from an EMBL/GenBank/DDBJ whole genome shotgun (WGS) entry which is preliminary data.</text>
</comment>
<feature type="region of interest" description="Disordered" evidence="1">
    <location>
        <begin position="106"/>
        <end position="125"/>
    </location>
</feature>
<feature type="region of interest" description="Disordered" evidence="1">
    <location>
        <begin position="393"/>
        <end position="445"/>
    </location>
</feature>
<reference evidence="3" key="1">
    <citation type="submission" date="2021-02" db="EMBL/GenBank/DDBJ databases">
        <title>Psilocybe cubensis genome.</title>
        <authorList>
            <person name="Mckernan K.J."/>
            <person name="Crawford S."/>
            <person name="Trippe A."/>
            <person name="Kane L.T."/>
            <person name="Mclaughlin S."/>
        </authorList>
    </citation>
    <scope>NUCLEOTIDE SEQUENCE [LARGE SCALE GENOMIC DNA]</scope>
    <source>
        <strain evidence="3">MGC-MH-2018</strain>
    </source>
</reference>
<sequence length="848" mass="92468">MANIRTFFSTVATFFGAVWASFICLFAFGRKADSKACDIEAGLPDSTKHEKELSTVRSVNQDVESGNGLRASSTNEFVDIDLNAINQAMKMSEKRIHSKFFEKQSNDARYDQPTRRPSSRMSAVDPVKSRILDTTLKNVQDRTMNVVKPVIITPGTLKVVACTAKVEYYHGPIIEPSSAKIEYFDNHTPSSAKVEYYQGPVIEPSSAQVEFFDGHIASTAKIEYYHGHISEGLSAKIEHYDAHVPSTAKVEYLEGPTLGDSIDQVVTAIPGSPAEAFGTLHDQSESSHETTAVDDLAHKPFLFSVKDVDAMDVSSPGIWPEHYKTMFKDNRREPEYEVSFTQLPEKKSRRVKEKRARQRESLFDIIAQFPDIPRHTPPGPKFSVARHEIIEEVPTRSSEDLQIPQSPASESSTSSAGAYYGSGSDDTAQTSVPSSPELVGALFGAQGGDNSTGAAPLWEADINPSGGKFSGNVHCQGAISTQGSISGSLSNSGTNPRIHSNQHSYDINEFQFPDVRKYPIRPEEESTADQFIIDTQQAAAYAILTAAEAYSDVSVESLLGQLQESSFDSTYIRPQSVVWFRDRSLRQAPVPEVTPSTSATQDASTTSSDTSGLTPASGPGESSQDSVAPLRIVKKSRIPAYEIFAEAVDTGDSPSESTKTEADSSPSVEQDEVLLQEYERWEESRQAGLKAFREAVVGDDDFYGLFYRDFGCASQPSLAIDIQHSLDDFSPASPSDSGDSDVVCPSDSHVADYLRSEESMEEFSSCYDDLSELTGVTTPENNTTGSLSVVFDCKELSQENANASSDSLSFYGDEDEQPPAWDPTSDSNIDRVASPSDGAESSFELEAL</sequence>
<keyword evidence="2" id="KW-0472">Membrane</keyword>
<feature type="region of interest" description="Disordered" evidence="1">
    <location>
        <begin position="803"/>
        <end position="848"/>
    </location>
</feature>
<evidence type="ECO:0000256" key="2">
    <source>
        <dbReference type="SAM" id="Phobius"/>
    </source>
</evidence>
<organism evidence="3">
    <name type="scientific">Psilocybe cubensis</name>
    <name type="common">Psychedelic mushroom</name>
    <name type="synonym">Stropharia cubensis</name>
    <dbReference type="NCBI Taxonomy" id="181762"/>
    <lineage>
        <taxon>Eukaryota</taxon>
        <taxon>Fungi</taxon>
        <taxon>Dikarya</taxon>
        <taxon>Basidiomycota</taxon>
        <taxon>Agaricomycotina</taxon>
        <taxon>Agaricomycetes</taxon>
        <taxon>Agaricomycetidae</taxon>
        <taxon>Agaricales</taxon>
        <taxon>Agaricineae</taxon>
        <taxon>Strophariaceae</taxon>
        <taxon>Psilocybe</taxon>
    </lineage>
</organism>
<feature type="region of interest" description="Disordered" evidence="1">
    <location>
        <begin position="646"/>
        <end position="670"/>
    </location>
</feature>
<feature type="compositionally biased region" description="Low complexity" evidence="1">
    <location>
        <begin position="594"/>
        <end position="611"/>
    </location>
</feature>
<feature type="transmembrane region" description="Helical" evidence="2">
    <location>
        <begin position="7"/>
        <end position="28"/>
    </location>
</feature>
<keyword evidence="2" id="KW-0812">Transmembrane</keyword>
<keyword evidence="2" id="KW-1133">Transmembrane helix</keyword>
<proteinExistence type="predicted"/>
<feature type="compositionally biased region" description="Polar residues" evidence="1">
    <location>
        <begin position="652"/>
        <end position="668"/>
    </location>
</feature>
<accession>A0A8H7XNE3</accession>
<evidence type="ECO:0000313" key="3">
    <source>
        <dbReference type="EMBL" id="KAG5164062.1"/>
    </source>
</evidence>
<dbReference type="OrthoDB" id="3069588at2759"/>
<evidence type="ECO:0000256" key="1">
    <source>
        <dbReference type="SAM" id="MobiDB-lite"/>
    </source>
</evidence>
<feature type="compositionally biased region" description="Polar residues" evidence="1">
    <location>
        <begin position="425"/>
        <end position="434"/>
    </location>
</feature>